<dbReference type="Proteomes" id="UP001049176">
    <property type="component" value="Chromosome 4"/>
</dbReference>
<keyword evidence="2" id="KW-0812">Transmembrane</keyword>
<dbReference type="GeneID" id="66075941"/>
<dbReference type="EMBL" id="CM032184">
    <property type="protein sequence ID" value="KAG7093176.1"/>
    <property type="molecule type" value="Genomic_DNA"/>
</dbReference>
<feature type="compositionally biased region" description="Polar residues" evidence="1">
    <location>
        <begin position="409"/>
        <end position="419"/>
    </location>
</feature>
<evidence type="ECO:0000256" key="2">
    <source>
        <dbReference type="SAM" id="Phobius"/>
    </source>
</evidence>
<dbReference type="InterPro" id="IPR045339">
    <property type="entry name" value="DUF6534"/>
</dbReference>
<evidence type="ECO:0000313" key="4">
    <source>
        <dbReference type="EMBL" id="KAG7093176.1"/>
    </source>
</evidence>
<feature type="transmembrane region" description="Helical" evidence="2">
    <location>
        <begin position="20"/>
        <end position="41"/>
    </location>
</feature>
<organism evidence="4 5">
    <name type="scientific">Marasmius oreades</name>
    <name type="common">fairy-ring Marasmius</name>
    <dbReference type="NCBI Taxonomy" id="181124"/>
    <lineage>
        <taxon>Eukaryota</taxon>
        <taxon>Fungi</taxon>
        <taxon>Dikarya</taxon>
        <taxon>Basidiomycota</taxon>
        <taxon>Agaricomycotina</taxon>
        <taxon>Agaricomycetes</taxon>
        <taxon>Agaricomycetidae</taxon>
        <taxon>Agaricales</taxon>
        <taxon>Marasmiineae</taxon>
        <taxon>Marasmiaceae</taxon>
        <taxon>Marasmius</taxon>
    </lineage>
</organism>
<feature type="compositionally biased region" description="Polar residues" evidence="1">
    <location>
        <begin position="319"/>
        <end position="351"/>
    </location>
</feature>
<feature type="region of interest" description="Disordered" evidence="1">
    <location>
        <begin position="409"/>
        <end position="431"/>
    </location>
</feature>
<dbReference type="KEGG" id="more:E1B28_006865"/>
<gene>
    <name evidence="4" type="ORF">E1B28_006865</name>
</gene>
<sequence>MASPAIPIPPNIADITGPLLLGYLFNYGLFGVLSVQVYTYHNYFPTDGWKTKLLVYGIYIIEAVQSAMITSDAFDNFAYGFGQVSALDSINLIWFDVCILDGAVAFCVQVYFAYRIHLLSKSKILTSTILFMALVQFSGAVGTGILAQLVGVFSLVRERCFVAACFWLGGSAACDILIATSMIWALSRYKSKFQESEDFVRRLIRLTMETGSVTALVAFIDLVLYLSLPNDSYHITPALILAKLYSNSLMVVLNSRPGAVQLRNRGHDLNTESDTAIHTISITRRSPRNSFDFEPSIRSSIKVIPPASESLSHHSNPAYHGTTTATATFNQSPIPLTPRTDSASMYSQSTGYPRPSPNSAFRVPSRLQQPPVPPLPAHVGSSPTTTASTWTCQSLEPTTVNYRRSAQSAVSFNSTTMEQPSPVLEFEKAGK</sequence>
<keyword evidence="2" id="KW-1133">Transmembrane helix</keyword>
<evidence type="ECO:0000313" key="5">
    <source>
        <dbReference type="Proteomes" id="UP001049176"/>
    </source>
</evidence>
<name>A0A9P7S0H8_9AGAR</name>
<feature type="transmembrane region" description="Helical" evidence="2">
    <location>
        <begin position="206"/>
        <end position="228"/>
    </location>
</feature>
<proteinExistence type="predicted"/>
<feature type="transmembrane region" description="Helical" evidence="2">
    <location>
        <begin position="91"/>
        <end position="112"/>
    </location>
</feature>
<feature type="transmembrane region" description="Helical" evidence="2">
    <location>
        <begin position="124"/>
        <end position="149"/>
    </location>
</feature>
<keyword evidence="2" id="KW-0472">Membrane</keyword>
<reference evidence="4" key="1">
    <citation type="journal article" date="2021" name="Genome Biol. Evol.">
        <title>The assembled and annotated genome of the fairy-ring fungus Marasmius oreades.</title>
        <authorList>
            <person name="Hiltunen M."/>
            <person name="Ament-Velasquez S.L."/>
            <person name="Johannesson H."/>
        </authorList>
    </citation>
    <scope>NUCLEOTIDE SEQUENCE</scope>
    <source>
        <strain evidence="4">03SP1</strain>
    </source>
</reference>
<feature type="transmembrane region" description="Helical" evidence="2">
    <location>
        <begin position="234"/>
        <end position="253"/>
    </location>
</feature>
<keyword evidence="5" id="KW-1185">Reference proteome</keyword>
<evidence type="ECO:0000256" key="1">
    <source>
        <dbReference type="SAM" id="MobiDB-lite"/>
    </source>
</evidence>
<accession>A0A9P7S0H8</accession>
<feature type="domain" description="DUF6534" evidence="3">
    <location>
        <begin position="171"/>
        <end position="256"/>
    </location>
</feature>
<feature type="transmembrane region" description="Helical" evidence="2">
    <location>
        <begin position="53"/>
        <end position="71"/>
    </location>
</feature>
<dbReference type="PANTHER" id="PTHR40465:SF1">
    <property type="entry name" value="DUF6534 DOMAIN-CONTAINING PROTEIN"/>
    <property type="match status" value="1"/>
</dbReference>
<dbReference type="AlphaFoldDB" id="A0A9P7S0H8"/>
<dbReference type="RefSeq" id="XP_043009646.1">
    <property type="nucleotide sequence ID" value="XM_043151566.1"/>
</dbReference>
<comment type="caution">
    <text evidence="4">The sequence shown here is derived from an EMBL/GenBank/DDBJ whole genome shotgun (WGS) entry which is preliminary data.</text>
</comment>
<feature type="transmembrane region" description="Helical" evidence="2">
    <location>
        <begin position="161"/>
        <end position="186"/>
    </location>
</feature>
<dbReference type="Pfam" id="PF20152">
    <property type="entry name" value="DUF6534"/>
    <property type="match status" value="1"/>
</dbReference>
<feature type="region of interest" description="Disordered" evidence="1">
    <location>
        <begin position="319"/>
        <end position="390"/>
    </location>
</feature>
<feature type="compositionally biased region" description="Polar residues" evidence="1">
    <location>
        <begin position="381"/>
        <end position="390"/>
    </location>
</feature>
<dbReference type="OrthoDB" id="3032778at2759"/>
<protein>
    <recommendedName>
        <fullName evidence="3">DUF6534 domain-containing protein</fullName>
    </recommendedName>
</protein>
<dbReference type="PANTHER" id="PTHR40465">
    <property type="entry name" value="CHROMOSOME 1, WHOLE GENOME SHOTGUN SEQUENCE"/>
    <property type="match status" value="1"/>
</dbReference>
<evidence type="ECO:0000259" key="3">
    <source>
        <dbReference type="Pfam" id="PF20152"/>
    </source>
</evidence>